<comment type="similarity">
    <text evidence="1">Belongs to the SMDT1/EMRE family.</text>
</comment>
<organism evidence="2 3">
    <name type="scientific">Parnassius apollo</name>
    <name type="common">Apollo butterfly</name>
    <name type="synonym">Papilio apollo</name>
    <dbReference type="NCBI Taxonomy" id="110799"/>
    <lineage>
        <taxon>Eukaryota</taxon>
        <taxon>Metazoa</taxon>
        <taxon>Ecdysozoa</taxon>
        <taxon>Arthropoda</taxon>
        <taxon>Hexapoda</taxon>
        <taxon>Insecta</taxon>
        <taxon>Pterygota</taxon>
        <taxon>Neoptera</taxon>
        <taxon>Endopterygota</taxon>
        <taxon>Lepidoptera</taxon>
        <taxon>Glossata</taxon>
        <taxon>Ditrysia</taxon>
        <taxon>Papilionoidea</taxon>
        <taxon>Papilionidae</taxon>
        <taxon>Parnassiinae</taxon>
        <taxon>Parnassini</taxon>
        <taxon>Parnassius</taxon>
        <taxon>Parnassius</taxon>
    </lineage>
</organism>
<comment type="caution">
    <text evidence="2">The sequence shown here is derived from an EMBL/GenBank/DDBJ whole genome shotgun (WGS) entry which is preliminary data.</text>
</comment>
<keyword evidence="3" id="KW-1185">Reference proteome</keyword>
<protein>
    <recommendedName>
        <fullName evidence="1">Essential MCU regulator, mitochondrial</fullName>
    </recommendedName>
    <alternativeName>
        <fullName evidence="1">Single-pass membrane protein with aspartate-rich tail 1, mitochondrial</fullName>
    </alternativeName>
</protein>
<gene>
    <name evidence="2" type="ORF">PAPOLLO_LOCUS23180</name>
</gene>
<proteinExistence type="inferred from homology"/>
<keyword evidence="1" id="KW-0813">Transport</keyword>
<dbReference type="GO" id="GO:0036444">
    <property type="term" value="P:calcium import into the mitochondrion"/>
    <property type="evidence" value="ECO:0007669"/>
    <property type="project" value="UniProtKB-UniRule"/>
</dbReference>
<dbReference type="Proteomes" id="UP000691718">
    <property type="component" value="Unassembled WGS sequence"/>
</dbReference>
<keyword evidence="1" id="KW-0999">Mitochondrion inner membrane</keyword>
<dbReference type="GO" id="GO:0051560">
    <property type="term" value="P:mitochondrial calcium ion homeostasis"/>
    <property type="evidence" value="ECO:0007669"/>
    <property type="project" value="UniProtKB-UniRule"/>
</dbReference>
<comment type="subcellular location">
    <subcellularLocation>
        <location evidence="1">Mitochondrion inner membrane</location>
        <topology evidence="1">Single-pass membrane protein</topology>
    </subcellularLocation>
</comment>
<name>A0A8S3XXC5_PARAO</name>
<keyword evidence="1" id="KW-0496">Mitochondrion</keyword>
<keyword evidence="1" id="KW-0472">Membrane</keyword>
<keyword evidence="1" id="KW-0406">Ion transport</keyword>
<sequence>MQSGRPQIHKMHENTVTVFKTLLEWYIDDAYVSRNEVGLIQIDNPRHYKSIDDLYLAAKVSASVSPSSVSTSSNALHQEDIEAFKLKCLDFFIEGANQVEKRHKQMIVQKRTATTTPTGAILPEPEKTPFGLLGSFAAA</sequence>
<dbReference type="GO" id="GO:1990246">
    <property type="term" value="C:uniplex complex"/>
    <property type="evidence" value="ECO:0007669"/>
    <property type="project" value="UniProtKB-UniRule"/>
</dbReference>
<comment type="subunit">
    <text evidence="1">Component of the uniplex complex. Interacts (via the transmembrane region) with MCU (via the first transmembrane region); the interaction is direct.</text>
</comment>
<evidence type="ECO:0000313" key="2">
    <source>
        <dbReference type="EMBL" id="CAG5045124.1"/>
    </source>
</evidence>
<dbReference type="Pfam" id="PF10161">
    <property type="entry name" value="DDDD"/>
    <property type="match status" value="1"/>
</dbReference>
<evidence type="ECO:0000313" key="3">
    <source>
        <dbReference type="Proteomes" id="UP000691718"/>
    </source>
</evidence>
<keyword evidence="1" id="KW-0809">Transit peptide</keyword>
<keyword evidence="1" id="KW-0106">Calcium</keyword>
<reference evidence="2" key="1">
    <citation type="submission" date="2021-04" db="EMBL/GenBank/DDBJ databases">
        <authorList>
            <person name="Tunstrom K."/>
        </authorList>
    </citation>
    <scope>NUCLEOTIDE SEQUENCE</scope>
</reference>
<dbReference type="EMBL" id="CAJQZP010001427">
    <property type="protein sequence ID" value="CAG5045124.1"/>
    <property type="molecule type" value="Genomic_DNA"/>
</dbReference>
<dbReference type="AlphaFoldDB" id="A0A8S3XXC5"/>
<evidence type="ECO:0000256" key="1">
    <source>
        <dbReference type="RuleBase" id="RU369077"/>
    </source>
</evidence>
<dbReference type="OrthoDB" id="10039145at2759"/>
<dbReference type="InterPro" id="IPR018782">
    <property type="entry name" value="MCU_reg"/>
</dbReference>
<keyword evidence="1" id="KW-0109">Calcium transport</keyword>
<comment type="function">
    <text evidence="1">Essential regulatory subunit of the mitochondrial calcium uniporter complex (uniplex), a complex that mediates calcium uptake into mitochondria.</text>
</comment>
<accession>A0A8S3XXC5</accession>